<evidence type="ECO:0000313" key="10">
    <source>
        <dbReference type="EMBL" id="NWR61020.1"/>
    </source>
</evidence>
<comment type="subcellular location">
    <subcellularLocation>
        <location evidence="7">Postsynaptic cell membrane</location>
        <topology evidence="7">Multi-pass membrane protein</topology>
    </subcellularLocation>
</comment>
<dbReference type="GO" id="GO:0005254">
    <property type="term" value="F:chloride channel activity"/>
    <property type="evidence" value="ECO:0007669"/>
    <property type="project" value="UniProtKB-KW"/>
</dbReference>
<evidence type="ECO:0000256" key="2">
    <source>
        <dbReference type="ARBA" id="ARBA00023157"/>
    </source>
</evidence>
<keyword evidence="2" id="KW-1015">Disulfide bond</keyword>
<gene>
    <name evidence="10" type="primary">Gabrg4_1</name>
    <name evidence="10" type="ORF">BUCABY_R08940</name>
</gene>
<dbReference type="GO" id="GO:0004890">
    <property type="term" value="F:GABA-A receptor activity"/>
    <property type="evidence" value="ECO:0007669"/>
    <property type="project" value="InterPro"/>
</dbReference>
<evidence type="ECO:0000259" key="9">
    <source>
        <dbReference type="Pfam" id="PF02932"/>
    </source>
</evidence>
<proteinExistence type="predicted"/>
<dbReference type="Pfam" id="PF02932">
    <property type="entry name" value="Neur_chan_memb"/>
    <property type="match status" value="1"/>
</dbReference>
<dbReference type="AlphaFoldDB" id="A0A7K4YPJ1"/>
<dbReference type="GO" id="GO:0007214">
    <property type="term" value="P:gamma-aminobutyric acid signaling pathway"/>
    <property type="evidence" value="ECO:0007669"/>
    <property type="project" value="InterPro"/>
</dbReference>
<keyword evidence="11" id="KW-1185">Reference proteome</keyword>
<dbReference type="PRINTS" id="PR00253">
    <property type="entry name" value="GABAARECEPTR"/>
</dbReference>
<reference evidence="10 11" key="1">
    <citation type="submission" date="2019-09" db="EMBL/GenBank/DDBJ databases">
        <title>Bird 10,000 Genomes (B10K) Project - Family phase.</title>
        <authorList>
            <person name="Zhang G."/>
        </authorList>
    </citation>
    <scope>NUCLEOTIDE SEQUENCE [LARGE SCALE GENOMIC DNA]</scope>
    <source>
        <strain evidence="10">B10K-DU-012-80</strain>
    </source>
</reference>
<protein>
    <submittedName>
        <fullName evidence="10">GBRG4 protein</fullName>
    </submittedName>
</protein>
<name>A0A7K4YPJ1_BUCAB</name>
<dbReference type="GO" id="GO:0045211">
    <property type="term" value="C:postsynaptic membrane"/>
    <property type="evidence" value="ECO:0007669"/>
    <property type="project" value="UniProtKB-SubCell"/>
</dbReference>
<dbReference type="GO" id="GO:0034707">
    <property type="term" value="C:chloride channel complex"/>
    <property type="evidence" value="ECO:0007669"/>
    <property type="project" value="UniProtKB-KW"/>
</dbReference>
<feature type="domain" description="Neurotransmitter-gated ion-channel transmembrane" evidence="9">
    <location>
        <begin position="1"/>
        <end position="66"/>
    </location>
</feature>
<keyword evidence="3" id="KW-0869">Chloride channel</keyword>
<comment type="caution">
    <text evidence="10">The sequence shown here is derived from an EMBL/GenBank/DDBJ whole genome shotgun (WGS) entry which is preliminary data.</text>
</comment>
<dbReference type="InterPro" id="IPR006201">
    <property type="entry name" value="Neur_channel"/>
</dbReference>
<dbReference type="SUPFAM" id="SSF90112">
    <property type="entry name" value="Neurotransmitter-gated ion-channel transmembrane pore"/>
    <property type="match status" value="1"/>
</dbReference>
<evidence type="ECO:0000256" key="7">
    <source>
        <dbReference type="ARBA" id="ARBA00034104"/>
    </source>
</evidence>
<keyword evidence="8" id="KW-1133">Transmembrane helix</keyword>
<dbReference type="InterPro" id="IPR005437">
    <property type="entry name" value="GABRG-1/4"/>
</dbReference>
<feature type="transmembrane region" description="Helical" evidence="8">
    <location>
        <begin position="140"/>
        <end position="159"/>
    </location>
</feature>
<keyword evidence="3" id="KW-0406">Ion transport</keyword>
<dbReference type="Gene3D" id="1.20.58.390">
    <property type="entry name" value="Neurotransmitter-gated ion-channel transmembrane domain"/>
    <property type="match status" value="2"/>
</dbReference>
<dbReference type="PRINTS" id="PR01620">
    <property type="entry name" value="GABAARGAMMA"/>
</dbReference>
<keyword evidence="3" id="KW-0813">Transport</keyword>
<dbReference type="InterPro" id="IPR038050">
    <property type="entry name" value="Neuro_actylchol_rec"/>
</dbReference>
<feature type="non-terminal residue" evidence="10">
    <location>
        <position position="160"/>
    </location>
</feature>
<keyword evidence="4" id="KW-0325">Glycoprotein</keyword>
<feature type="transmembrane region" description="Helical" evidence="8">
    <location>
        <begin position="31"/>
        <end position="54"/>
    </location>
</feature>
<organism evidence="10 11">
    <name type="scientific">Bucorvus abyssinicus</name>
    <name type="common">Northern ground-hornbill</name>
    <name type="synonym">Abyssinian ground-hornbill</name>
    <dbReference type="NCBI Taxonomy" id="153643"/>
    <lineage>
        <taxon>Eukaryota</taxon>
        <taxon>Metazoa</taxon>
        <taxon>Chordata</taxon>
        <taxon>Craniata</taxon>
        <taxon>Vertebrata</taxon>
        <taxon>Euteleostomi</taxon>
        <taxon>Archelosauria</taxon>
        <taxon>Archosauria</taxon>
        <taxon>Dinosauria</taxon>
        <taxon>Saurischia</taxon>
        <taxon>Theropoda</taxon>
        <taxon>Coelurosauria</taxon>
        <taxon>Aves</taxon>
        <taxon>Neognathae</taxon>
        <taxon>Neoaves</taxon>
        <taxon>Telluraves</taxon>
        <taxon>Coraciimorphae</taxon>
        <taxon>Bucerotiformes</taxon>
        <taxon>Bucorvidae</taxon>
        <taxon>Bucorvus</taxon>
    </lineage>
</organism>
<keyword evidence="8" id="KW-0472">Membrane</keyword>
<sequence>LGITTVLTMTTLSTISRKHLPRVSYITAMDLFVSVCFIFVFAALMEYATLNYLVGNKKPLEHNNRKARLVMPSFTTININNIMHWPPEIEEDEDEDPVSPCLEGKECERFFCCIEDCQTGMWREGRVRIHISRLDSYSRVFFPTAFLLFNIVYWIAYLYL</sequence>
<dbReference type="InterPro" id="IPR006028">
    <property type="entry name" value="GABAA/Glycine_rcpt"/>
</dbReference>
<dbReference type="InterPro" id="IPR036719">
    <property type="entry name" value="Neuro-gated_channel_TM_sf"/>
</dbReference>
<evidence type="ECO:0000256" key="5">
    <source>
        <dbReference type="ARBA" id="ARBA00023214"/>
    </source>
</evidence>
<evidence type="ECO:0000313" key="11">
    <source>
        <dbReference type="Proteomes" id="UP000551127"/>
    </source>
</evidence>
<dbReference type="OrthoDB" id="203862at2759"/>
<evidence type="ECO:0000256" key="4">
    <source>
        <dbReference type="ARBA" id="ARBA00023180"/>
    </source>
</evidence>
<dbReference type="PANTHER" id="PTHR18945">
    <property type="entry name" value="NEUROTRANSMITTER GATED ION CHANNEL"/>
    <property type="match status" value="1"/>
</dbReference>
<feature type="non-terminal residue" evidence="10">
    <location>
        <position position="1"/>
    </location>
</feature>
<dbReference type="EMBL" id="VYZL01003138">
    <property type="protein sequence ID" value="NWR61020.1"/>
    <property type="molecule type" value="Genomic_DNA"/>
</dbReference>
<keyword evidence="1" id="KW-0770">Synapse</keyword>
<dbReference type="Proteomes" id="UP000551127">
    <property type="component" value="Unassembled WGS sequence"/>
</dbReference>
<keyword evidence="5" id="KW-0868">Chloride</keyword>
<evidence type="ECO:0000256" key="8">
    <source>
        <dbReference type="SAM" id="Phobius"/>
    </source>
</evidence>
<keyword evidence="6" id="KW-0628">Postsynaptic cell membrane</keyword>
<evidence type="ECO:0000256" key="3">
    <source>
        <dbReference type="ARBA" id="ARBA00023173"/>
    </source>
</evidence>
<dbReference type="InterPro" id="IPR006029">
    <property type="entry name" value="Neurotrans-gated_channel_TM"/>
</dbReference>
<accession>A0A7K4YPJ1</accession>
<evidence type="ECO:0000256" key="1">
    <source>
        <dbReference type="ARBA" id="ARBA00023018"/>
    </source>
</evidence>
<evidence type="ECO:0000256" key="6">
    <source>
        <dbReference type="ARBA" id="ARBA00023257"/>
    </source>
</evidence>
<keyword evidence="3" id="KW-0407">Ion channel</keyword>
<keyword evidence="8" id="KW-0812">Transmembrane</keyword>